<name>A0A916JA81_9BACT</name>
<dbReference type="InterPro" id="IPR011051">
    <property type="entry name" value="RmlC_Cupin_sf"/>
</dbReference>
<comment type="caution">
    <text evidence="2">The sequence shown here is derived from an EMBL/GenBank/DDBJ whole genome shotgun (WGS) entry which is preliminary data.</text>
</comment>
<dbReference type="SUPFAM" id="SSF51182">
    <property type="entry name" value="RmlC-like cupins"/>
    <property type="match status" value="1"/>
</dbReference>
<dbReference type="Proteomes" id="UP000680038">
    <property type="component" value="Unassembled WGS sequence"/>
</dbReference>
<protein>
    <recommendedName>
        <fullName evidence="1">Cupin type-2 domain-containing protein</fullName>
    </recommendedName>
</protein>
<gene>
    <name evidence="2" type="ORF">DYBT9275_00505</name>
</gene>
<dbReference type="PANTHER" id="PTHR36440:SF1">
    <property type="entry name" value="PUTATIVE (AFU_ORTHOLOGUE AFUA_8G07350)-RELATED"/>
    <property type="match status" value="1"/>
</dbReference>
<dbReference type="EMBL" id="CAJRAF010000001">
    <property type="protein sequence ID" value="CAG4990330.1"/>
    <property type="molecule type" value="Genomic_DNA"/>
</dbReference>
<keyword evidence="3" id="KW-1185">Reference proteome</keyword>
<feature type="domain" description="Cupin type-2" evidence="1">
    <location>
        <begin position="31"/>
        <end position="97"/>
    </location>
</feature>
<reference evidence="2" key="1">
    <citation type="submission" date="2021-04" db="EMBL/GenBank/DDBJ databases">
        <authorList>
            <person name="Rodrigo-Torres L."/>
            <person name="Arahal R. D."/>
            <person name="Lucena T."/>
        </authorList>
    </citation>
    <scope>NUCLEOTIDE SEQUENCE</scope>
    <source>
        <strain evidence="2">CECT 9275</strain>
    </source>
</reference>
<dbReference type="AlphaFoldDB" id="A0A916JA81"/>
<dbReference type="InterPro" id="IPR014710">
    <property type="entry name" value="RmlC-like_jellyroll"/>
</dbReference>
<evidence type="ECO:0000259" key="1">
    <source>
        <dbReference type="Pfam" id="PF07883"/>
    </source>
</evidence>
<dbReference type="RefSeq" id="WP_215237260.1">
    <property type="nucleotide sequence ID" value="NZ_CAJRAF010000001.1"/>
</dbReference>
<sequence length="180" mass="20141">MKRKIFNPVIRDTTTFLQTAEETNGVFSYIEVTLRPGGQTPLHYHKNFTETFTAEEGELGLHLGAGKKILLSPGETCTVPIGQTHNFFNPGNEEIRFKVLTQPGSAGFENALRILYGLAGDGLTDERAVPKKFVDLAVVAVMSDMHLPGVQGLLYPLMRWIANRARRNGTEQYLLDRYCR</sequence>
<dbReference type="InterPro" id="IPR053146">
    <property type="entry name" value="QDO-like"/>
</dbReference>
<dbReference type="InterPro" id="IPR013096">
    <property type="entry name" value="Cupin_2"/>
</dbReference>
<dbReference type="Gene3D" id="2.60.120.10">
    <property type="entry name" value="Jelly Rolls"/>
    <property type="match status" value="1"/>
</dbReference>
<dbReference type="Pfam" id="PF07883">
    <property type="entry name" value="Cupin_2"/>
    <property type="match status" value="1"/>
</dbReference>
<evidence type="ECO:0000313" key="2">
    <source>
        <dbReference type="EMBL" id="CAG4990330.1"/>
    </source>
</evidence>
<organism evidence="2 3">
    <name type="scientific">Dyadobacter helix</name>
    <dbReference type="NCBI Taxonomy" id="2822344"/>
    <lineage>
        <taxon>Bacteria</taxon>
        <taxon>Pseudomonadati</taxon>
        <taxon>Bacteroidota</taxon>
        <taxon>Cytophagia</taxon>
        <taxon>Cytophagales</taxon>
        <taxon>Spirosomataceae</taxon>
        <taxon>Dyadobacter</taxon>
    </lineage>
</organism>
<accession>A0A916JA81</accession>
<proteinExistence type="predicted"/>
<evidence type="ECO:0000313" key="3">
    <source>
        <dbReference type="Proteomes" id="UP000680038"/>
    </source>
</evidence>
<dbReference type="PANTHER" id="PTHR36440">
    <property type="entry name" value="PUTATIVE (AFU_ORTHOLOGUE AFUA_8G07350)-RELATED"/>
    <property type="match status" value="1"/>
</dbReference>